<dbReference type="InterPro" id="IPR024307">
    <property type="entry name" value="YmaF"/>
</dbReference>
<dbReference type="Pfam" id="PF12788">
    <property type="entry name" value="YmaF"/>
    <property type="match status" value="1"/>
</dbReference>
<evidence type="ECO:0000313" key="1">
    <source>
        <dbReference type="EMBL" id="GKU23755.1"/>
    </source>
</evidence>
<dbReference type="EMBL" id="BQXY01000001">
    <property type="protein sequence ID" value="GKU23755.1"/>
    <property type="molecule type" value="Genomic_DNA"/>
</dbReference>
<dbReference type="AlphaFoldDB" id="A0A9W5XZF2"/>
<sequence length="130" mass="14840">MAYEHSKGPYDDYTDLDDYNNNIYVDPSTKQLHDHEFLGSTRLAEENDERHNHRFAGVTGQAIPCGRSHVHRLYVNTDFFDHFHVISMTTGPAIDVGNGKHVHLVTGYTTTNDGHRHKFIFTTLIESPLT</sequence>
<protein>
    <recommendedName>
        <fullName evidence="3">YmaF family protein</fullName>
    </recommendedName>
</protein>
<evidence type="ECO:0008006" key="3">
    <source>
        <dbReference type="Google" id="ProtNLM"/>
    </source>
</evidence>
<dbReference type="RefSeq" id="WP_261850808.1">
    <property type="nucleotide sequence ID" value="NZ_BQXY01000001.1"/>
</dbReference>
<dbReference type="Proteomes" id="UP001057868">
    <property type="component" value="Unassembled WGS sequence"/>
</dbReference>
<evidence type="ECO:0000313" key="2">
    <source>
        <dbReference type="Proteomes" id="UP001057868"/>
    </source>
</evidence>
<reference evidence="1" key="1">
    <citation type="journal article" date="2023" name="Int. J. Syst. Evol. Microbiol.">
        <title>&lt;i&gt;Clostridium folliculivorans&lt;/i&gt; sp. nov., isolated from soil samples of an organic paddy in Japan.</title>
        <authorList>
            <person name="Tazawa J."/>
            <person name="Kobayashi H."/>
            <person name="Tanizawa Y."/>
            <person name="Uchino A."/>
            <person name="Tanaka F."/>
            <person name="Urashima Y."/>
            <person name="Miura S."/>
            <person name="Sakamoto M."/>
            <person name="Ohkuma M."/>
            <person name="Tohno M."/>
        </authorList>
    </citation>
    <scope>NUCLEOTIDE SEQUENCE</scope>
    <source>
        <strain evidence="1">D1-1</strain>
    </source>
</reference>
<comment type="caution">
    <text evidence="1">The sequence shown here is derived from an EMBL/GenBank/DDBJ whole genome shotgun (WGS) entry which is preliminary data.</text>
</comment>
<organism evidence="1 2">
    <name type="scientific">Clostridium folliculivorans</name>
    <dbReference type="NCBI Taxonomy" id="2886038"/>
    <lineage>
        <taxon>Bacteria</taxon>
        <taxon>Bacillati</taxon>
        <taxon>Bacillota</taxon>
        <taxon>Clostridia</taxon>
        <taxon>Eubacteriales</taxon>
        <taxon>Clostridiaceae</taxon>
        <taxon>Clostridium</taxon>
    </lineage>
</organism>
<keyword evidence="2" id="KW-1185">Reference proteome</keyword>
<accession>A0A9W5XZF2</accession>
<gene>
    <name evidence="1" type="ORF">CFOLD11_05810</name>
</gene>
<name>A0A9W5XZF2_9CLOT</name>
<proteinExistence type="predicted"/>